<feature type="domain" description="Reverse transcriptase" evidence="2">
    <location>
        <begin position="525"/>
        <end position="644"/>
    </location>
</feature>
<dbReference type="OrthoDB" id="416454at2759"/>
<dbReference type="InterPro" id="IPR000477">
    <property type="entry name" value="RT_dom"/>
</dbReference>
<evidence type="ECO:0000256" key="1">
    <source>
        <dbReference type="ARBA" id="ARBA00023268"/>
    </source>
</evidence>
<organism evidence="4">
    <name type="scientific">Amphimedon queenslandica</name>
    <name type="common">Sponge</name>
    <dbReference type="NCBI Taxonomy" id="400682"/>
    <lineage>
        <taxon>Eukaryota</taxon>
        <taxon>Metazoa</taxon>
        <taxon>Porifera</taxon>
        <taxon>Demospongiae</taxon>
        <taxon>Heteroscleromorpha</taxon>
        <taxon>Haplosclerida</taxon>
        <taxon>Niphatidae</taxon>
        <taxon>Amphimedon</taxon>
    </lineage>
</organism>
<dbReference type="Gene3D" id="3.30.70.270">
    <property type="match status" value="2"/>
</dbReference>
<dbReference type="Gene3D" id="3.10.10.10">
    <property type="entry name" value="HIV Type 1 Reverse Transcriptase, subunit A, domain 1"/>
    <property type="match status" value="2"/>
</dbReference>
<sequence>METVLYPLTCVDISVGGKHLEVEAAVSNTLPTAVLLGTDVPELSELLREKPKTKKCEEEECDVFVVTRASAREQQQDLSNLSHSLSSHITSLESRLSSIEEPIILRSEGDREINRGLEDTTIPTTGNGDAIPPSTSKFSIVISGIPECSPGVFKYIRRMTKADDLPLTMSSKSQKASTSLGKANLFNAYFYSVFTDCSDFDFDPASSSPIMTNSLLSFEDEVFCELSSLDGSKALGIDGIGPLYLKHYAVALTPPLTYLFNLSVSTHSLPLDWRTHLIKPIFKSWDKCNVANYRPISFYQPYLRLGENYPQQDCRQCVRVDNTNSDFLLVLSGVLQGSVIGPIFFLVYIDDLTSTDFLPASSLLFADDSKCFNKISSTMDCSLLQEKLDAALKWSDKWDLKFNLSKTSLGNSITASNTIRDLGVHFSSDLLWSNHISIVIAKAYKMLCLLKRSFSCNDITVRKRLYVTLVRSLLSYGSQTDGLVERFNGTLKRETLKQELEKMLESAIIEPSTAEWSSPIVLLGKKDDDIIDRVGKAKYFSTLDLTKGYLQVPVAKKDQPKTSFATPFGLYQFTVMPFGLKGAPATFQKLMDCVIRGSESFVSAYLDDIIVFSESLEEHAEHLERILLRLREAGLTAMPQKCTFDEERNSRISWTSGMLWRFIPNFSAIASPLSHLTKKTEPTAVKWTTSCDKAFNQLKDLLCHPDFNMEFILKTDALKTGVGSMLSQLDDEGRDHLIAYFSKKLTRWSLSLPPFDFTVSHRAGRLNANADISNFIVKRHLTLEKEG</sequence>
<dbReference type="InParanoid" id="A0A1X7V2D1"/>
<dbReference type="CDD" id="cd01647">
    <property type="entry name" value="RT_LTR"/>
    <property type="match status" value="1"/>
</dbReference>
<name>A0A1X7V2D1_AMPQE</name>
<dbReference type="eggNOG" id="KOG0017">
    <property type="taxonomic scope" value="Eukaryota"/>
</dbReference>
<dbReference type="PANTHER" id="PTHR37984">
    <property type="entry name" value="PROTEIN CBG26694"/>
    <property type="match status" value="1"/>
</dbReference>
<dbReference type="Pfam" id="PF00078">
    <property type="entry name" value="RVT_1"/>
    <property type="match status" value="1"/>
</dbReference>
<proteinExistence type="predicted"/>
<dbReference type="EnsemblMetazoa" id="Aqu2.1.34163_001">
    <property type="protein sequence ID" value="Aqu2.1.34163_001"/>
    <property type="gene ID" value="Aqu2.1.34163"/>
</dbReference>
<dbReference type="SUPFAM" id="SSF56672">
    <property type="entry name" value="DNA/RNA polymerases"/>
    <property type="match status" value="1"/>
</dbReference>
<dbReference type="GO" id="GO:0003824">
    <property type="term" value="F:catalytic activity"/>
    <property type="evidence" value="ECO:0007669"/>
    <property type="project" value="UniProtKB-KW"/>
</dbReference>
<protein>
    <recommendedName>
        <fullName evidence="5">Reverse transcriptase domain-containing protein</fullName>
    </recommendedName>
</protein>
<dbReference type="InterPro" id="IPR043128">
    <property type="entry name" value="Rev_trsase/Diguanyl_cyclase"/>
</dbReference>
<keyword evidence="1" id="KW-0511">Multifunctional enzyme</keyword>
<dbReference type="InterPro" id="IPR050951">
    <property type="entry name" value="Retrovirus_Pol_polyprotein"/>
</dbReference>
<dbReference type="InterPro" id="IPR043502">
    <property type="entry name" value="DNA/RNA_pol_sf"/>
</dbReference>
<dbReference type="PANTHER" id="PTHR37984:SF5">
    <property type="entry name" value="PROTEIN NYNRIN-LIKE"/>
    <property type="match status" value="1"/>
</dbReference>
<dbReference type="Pfam" id="PF17919">
    <property type="entry name" value="RT_RNaseH_2"/>
    <property type="match status" value="1"/>
</dbReference>
<dbReference type="InterPro" id="IPR041577">
    <property type="entry name" value="RT_RNaseH_2"/>
</dbReference>
<dbReference type="AlphaFoldDB" id="A0A1X7V2D1"/>
<evidence type="ECO:0000259" key="3">
    <source>
        <dbReference type="Pfam" id="PF17919"/>
    </source>
</evidence>
<evidence type="ECO:0008006" key="5">
    <source>
        <dbReference type="Google" id="ProtNLM"/>
    </source>
</evidence>
<evidence type="ECO:0000259" key="2">
    <source>
        <dbReference type="Pfam" id="PF00078"/>
    </source>
</evidence>
<evidence type="ECO:0000313" key="4">
    <source>
        <dbReference type="EnsemblMetazoa" id="Aqu2.1.34163_001"/>
    </source>
</evidence>
<dbReference type="eggNOG" id="KOG1075">
    <property type="taxonomic scope" value="Eukaryota"/>
</dbReference>
<reference evidence="4" key="1">
    <citation type="submission" date="2017-05" db="UniProtKB">
        <authorList>
            <consortium name="EnsemblMetazoa"/>
        </authorList>
    </citation>
    <scope>IDENTIFICATION</scope>
</reference>
<accession>A0A1X7V2D1</accession>
<feature type="domain" description="Reverse transcriptase/retrotransposon-derived protein RNase H-like" evidence="3">
    <location>
        <begin position="687"/>
        <end position="747"/>
    </location>
</feature>